<dbReference type="SUPFAM" id="SSF63433">
    <property type="entry name" value="Fumarylacetoacetate hydrolase, FAH, N-terminal domain"/>
    <property type="match status" value="1"/>
</dbReference>
<feature type="binding site" evidence="13">
    <location>
        <position position="350"/>
    </location>
    <ligand>
        <name>substrate</name>
    </ligand>
</feature>
<dbReference type="InterPro" id="IPR036663">
    <property type="entry name" value="Fumarylacetoacetase_C_sf"/>
</dbReference>
<feature type="binding site" evidence="14">
    <location>
        <position position="257"/>
    </location>
    <ligand>
        <name>Mg(2+)</name>
        <dbReference type="ChEBI" id="CHEBI:18420"/>
    </ligand>
</feature>
<dbReference type="AlphaFoldDB" id="A0AAV4W596"/>
<evidence type="ECO:0000256" key="11">
    <source>
        <dbReference type="ARBA" id="ARBA00023232"/>
    </source>
</evidence>
<organism evidence="18 19">
    <name type="scientific">Caerostris darwini</name>
    <dbReference type="NCBI Taxonomy" id="1538125"/>
    <lineage>
        <taxon>Eukaryota</taxon>
        <taxon>Metazoa</taxon>
        <taxon>Ecdysozoa</taxon>
        <taxon>Arthropoda</taxon>
        <taxon>Chelicerata</taxon>
        <taxon>Arachnida</taxon>
        <taxon>Araneae</taxon>
        <taxon>Araneomorphae</taxon>
        <taxon>Entelegynae</taxon>
        <taxon>Araneoidea</taxon>
        <taxon>Araneidae</taxon>
        <taxon>Caerostris</taxon>
    </lineage>
</organism>
<evidence type="ECO:0000256" key="5">
    <source>
        <dbReference type="ARBA" id="ARBA00014741"/>
    </source>
</evidence>
<protein>
    <recommendedName>
        <fullName evidence="5 15">Fumarylacetoacetase</fullName>
        <ecNumber evidence="4 15">3.7.1.2</ecNumber>
    </recommendedName>
    <alternativeName>
        <fullName evidence="15">Fumarylacetoacetate hydrolase</fullName>
    </alternativeName>
</protein>
<feature type="binding site" evidence="14">
    <location>
        <position position="253"/>
    </location>
    <ligand>
        <name>Mg(2+)</name>
        <dbReference type="ChEBI" id="CHEBI:18420"/>
    </ligand>
</feature>
<dbReference type="EC" id="3.7.1.2" evidence="4 15"/>
<comment type="similarity">
    <text evidence="3 15">Belongs to the FAH family.</text>
</comment>
<evidence type="ECO:0000256" key="3">
    <source>
        <dbReference type="ARBA" id="ARBA00010211"/>
    </source>
</evidence>
<keyword evidence="9 14" id="KW-0460">Magnesium</keyword>
<keyword evidence="10 15" id="KW-0828">Tyrosine catabolism</keyword>
<feature type="binding site" evidence="13">
    <location>
        <position position="240"/>
    </location>
    <ligand>
        <name>substrate</name>
    </ligand>
</feature>
<dbReference type="InterPro" id="IPR011234">
    <property type="entry name" value="Fumarylacetoacetase-like_C"/>
</dbReference>
<keyword evidence="6 14" id="KW-0479">Metal-binding</keyword>
<feature type="binding site" evidence="14">
    <location>
        <position position="199"/>
    </location>
    <ligand>
        <name>Ca(2+)</name>
        <dbReference type="ChEBI" id="CHEBI:29108"/>
    </ligand>
</feature>
<dbReference type="GO" id="GO:0046872">
    <property type="term" value="F:metal ion binding"/>
    <property type="evidence" value="ECO:0007669"/>
    <property type="project" value="UniProtKB-UniRule"/>
</dbReference>
<feature type="binding site" evidence="13">
    <location>
        <position position="128"/>
    </location>
    <ligand>
        <name>substrate</name>
    </ligand>
</feature>
<feature type="binding site" evidence="14">
    <location>
        <position position="126"/>
    </location>
    <ligand>
        <name>Ca(2+)</name>
        <dbReference type="ChEBI" id="CHEBI:29108"/>
    </ligand>
</feature>
<evidence type="ECO:0000256" key="10">
    <source>
        <dbReference type="ARBA" id="ARBA00022878"/>
    </source>
</evidence>
<dbReference type="GO" id="GO:1902000">
    <property type="term" value="P:homogentisate catabolic process"/>
    <property type="evidence" value="ECO:0007669"/>
    <property type="project" value="TreeGrafter"/>
</dbReference>
<dbReference type="FunFam" id="3.90.850.10:FF:000004">
    <property type="entry name" value="Fumarylacetoacetase"/>
    <property type="match status" value="1"/>
</dbReference>
<dbReference type="InterPro" id="IPR015377">
    <property type="entry name" value="Fumarylacetoacetase_N"/>
</dbReference>
<comment type="cofactor">
    <cofactor evidence="15">
        <name>Mg(2+)</name>
        <dbReference type="ChEBI" id="CHEBI:18420"/>
    </cofactor>
    <cofactor evidence="15">
        <name>Ca(2+)</name>
        <dbReference type="ChEBI" id="CHEBI:29108"/>
    </cofactor>
</comment>
<feature type="domain" description="Fumarylacetoacetase N-terminal" evidence="17">
    <location>
        <begin position="15"/>
        <end position="118"/>
    </location>
</feature>
<dbReference type="SUPFAM" id="SSF56529">
    <property type="entry name" value="FAH"/>
    <property type="match status" value="1"/>
</dbReference>
<feature type="binding site" evidence="14">
    <location>
        <position position="201"/>
    </location>
    <ligand>
        <name>Ca(2+)</name>
        <dbReference type="ChEBI" id="CHEBI:29108"/>
    </ligand>
</feature>
<evidence type="ECO:0000259" key="16">
    <source>
        <dbReference type="Pfam" id="PF01557"/>
    </source>
</evidence>
<evidence type="ECO:0000256" key="6">
    <source>
        <dbReference type="ARBA" id="ARBA00022723"/>
    </source>
</evidence>
<evidence type="ECO:0000256" key="13">
    <source>
        <dbReference type="PIRSR" id="PIRSR605959-2"/>
    </source>
</evidence>
<evidence type="ECO:0000256" key="9">
    <source>
        <dbReference type="ARBA" id="ARBA00022842"/>
    </source>
</evidence>
<keyword evidence="11 15" id="KW-0585">Phenylalanine catabolism</keyword>
<comment type="caution">
    <text evidence="18">The sequence shown here is derived from an EMBL/GenBank/DDBJ whole genome shotgun (WGS) entry which is preliminary data.</text>
</comment>
<feature type="active site" description="Proton acceptor" evidence="12">
    <location>
        <position position="133"/>
    </location>
</feature>
<gene>
    <name evidence="18" type="primary">FAH</name>
    <name evidence="18" type="ORF">CDAR_55711</name>
</gene>
<dbReference type="NCBIfam" id="TIGR01266">
    <property type="entry name" value="fum_ac_acetase"/>
    <property type="match status" value="1"/>
</dbReference>
<evidence type="ECO:0000256" key="1">
    <source>
        <dbReference type="ARBA" id="ARBA00000353"/>
    </source>
</evidence>
<evidence type="ECO:0000256" key="15">
    <source>
        <dbReference type="RuleBase" id="RU366008"/>
    </source>
</evidence>
<dbReference type="Pfam" id="PF01557">
    <property type="entry name" value="FAA_hydrolase"/>
    <property type="match status" value="1"/>
</dbReference>
<dbReference type="GO" id="GO:0006572">
    <property type="term" value="P:L-tyrosine catabolic process"/>
    <property type="evidence" value="ECO:0007669"/>
    <property type="project" value="UniProtKB-UniRule"/>
</dbReference>
<dbReference type="GO" id="GO:0004334">
    <property type="term" value="F:fumarylacetoacetase activity"/>
    <property type="evidence" value="ECO:0007669"/>
    <property type="project" value="UniProtKB-UniRule"/>
</dbReference>
<evidence type="ECO:0000313" key="18">
    <source>
        <dbReference type="EMBL" id="GIY76773.1"/>
    </source>
</evidence>
<keyword evidence="7 15" id="KW-0378">Hydrolase</keyword>
<feature type="binding site" evidence="14">
    <location>
        <position position="233"/>
    </location>
    <ligand>
        <name>Mg(2+)</name>
        <dbReference type="ChEBI" id="CHEBI:18420"/>
    </ligand>
</feature>
<dbReference type="PANTHER" id="PTHR43069:SF2">
    <property type="entry name" value="FUMARYLACETOACETASE"/>
    <property type="match status" value="1"/>
</dbReference>
<dbReference type="Proteomes" id="UP001054837">
    <property type="component" value="Unassembled WGS sequence"/>
</dbReference>
<sequence length="418" mass="46833">MSFISIPKNCHFSYQNLPYGIFCSPNNLKPRPGVAIGNHVLDLSVIKHLFQGPLMKNVQDVFSEETLNRFMSLGKDCWHEARKTLKSLLSADNPILRDDVTLRSKAFVPLDTVTMHLPAKIGDYTDFYSSEEHATNCGIMFRGKDNALLPNWKYLPVGYHGRASSIVVSGTPIRRPNGQTRPDDSMPPQFGPSKLMDFELEMAFFVGYPTKLGEPISIEKAQDHIFGMVLMNDWSARDIQKWEYVPLGPFLGKSLGTTISPWIVPMEALEPFLCENVPQDPTPFPYLKHSDPYNFDIHLEVSLLPEDGKEATVISKSNFKYMYWTMKQQLTHHTITGCNMNSGDLLASGTISGKTPDSYGSLLELSWKGTKDIPLSDGLTRRFLKDGDEVTLTGYCQGDDYLVGFGTCTGKILKALQL</sequence>
<evidence type="ECO:0000256" key="14">
    <source>
        <dbReference type="PIRSR" id="PIRSR605959-3"/>
    </source>
</evidence>
<dbReference type="InterPro" id="IPR036462">
    <property type="entry name" value="Fumarylacetoacetase_N_sf"/>
</dbReference>
<evidence type="ECO:0000256" key="2">
    <source>
        <dbReference type="ARBA" id="ARBA00004782"/>
    </source>
</evidence>
<proteinExistence type="inferred from homology"/>
<dbReference type="Gene3D" id="3.90.850.10">
    <property type="entry name" value="Fumarylacetoacetase-like, C-terminal domain"/>
    <property type="match status" value="1"/>
</dbReference>
<evidence type="ECO:0000259" key="17">
    <source>
        <dbReference type="Pfam" id="PF09298"/>
    </source>
</evidence>
<evidence type="ECO:0000256" key="12">
    <source>
        <dbReference type="PIRSR" id="PIRSR605959-1"/>
    </source>
</evidence>
<comment type="pathway">
    <text evidence="2 15">Amino-acid degradation; L-phenylalanine degradation; acetoacetate and fumarate from L-phenylalanine: step 6/6.</text>
</comment>
<keyword evidence="19" id="KW-1185">Reference proteome</keyword>
<dbReference type="PANTHER" id="PTHR43069">
    <property type="entry name" value="FUMARYLACETOACETASE"/>
    <property type="match status" value="1"/>
</dbReference>
<name>A0AAV4W596_9ARAC</name>
<evidence type="ECO:0000256" key="8">
    <source>
        <dbReference type="ARBA" id="ARBA00022837"/>
    </source>
</evidence>
<evidence type="ECO:0000256" key="7">
    <source>
        <dbReference type="ARBA" id="ARBA00022801"/>
    </source>
</evidence>
<feature type="domain" description="Fumarylacetoacetase-like C-terminal" evidence="16">
    <location>
        <begin position="125"/>
        <end position="409"/>
    </location>
</feature>
<dbReference type="GO" id="GO:0006559">
    <property type="term" value="P:L-phenylalanine catabolic process"/>
    <property type="evidence" value="ECO:0007669"/>
    <property type="project" value="UniProtKB-UniRule"/>
</dbReference>
<reference evidence="18 19" key="1">
    <citation type="submission" date="2021-06" db="EMBL/GenBank/DDBJ databases">
        <title>Caerostris darwini draft genome.</title>
        <authorList>
            <person name="Kono N."/>
            <person name="Arakawa K."/>
        </authorList>
    </citation>
    <scope>NUCLEOTIDE SEQUENCE [LARGE SCALE GENOMIC DNA]</scope>
</reference>
<accession>A0AAV4W596</accession>
<dbReference type="EMBL" id="BPLQ01014047">
    <property type="protein sequence ID" value="GIY76773.1"/>
    <property type="molecule type" value="Genomic_DNA"/>
</dbReference>
<dbReference type="Pfam" id="PF09298">
    <property type="entry name" value="FAA_hydrolase_N"/>
    <property type="match status" value="1"/>
</dbReference>
<feature type="binding site" evidence="13">
    <location>
        <position position="244"/>
    </location>
    <ligand>
        <name>substrate</name>
    </ligand>
</feature>
<keyword evidence="8 14" id="KW-0106">Calcium</keyword>
<evidence type="ECO:0000256" key="4">
    <source>
        <dbReference type="ARBA" id="ARBA00012094"/>
    </source>
</evidence>
<comment type="catalytic activity">
    <reaction evidence="1 15">
        <text>4-fumarylacetoacetate + H2O = acetoacetate + fumarate + H(+)</text>
        <dbReference type="Rhea" id="RHEA:10244"/>
        <dbReference type="ChEBI" id="CHEBI:13705"/>
        <dbReference type="ChEBI" id="CHEBI:15377"/>
        <dbReference type="ChEBI" id="CHEBI:15378"/>
        <dbReference type="ChEBI" id="CHEBI:18034"/>
        <dbReference type="ChEBI" id="CHEBI:29806"/>
        <dbReference type="EC" id="3.7.1.2"/>
    </reaction>
</comment>
<dbReference type="FunFam" id="2.30.30.230:FF:000001">
    <property type="entry name" value="Fumarylacetoacetase"/>
    <property type="match status" value="1"/>
</dbReference>
<dbReference type="Gene3D" id="2.30.30.230">
    <property type="entry name" value="Fumarylacetoacetase, N-terminal domain"/>
    <property type="match status" value="1"/>
</dbReference>
<feature type="binding site" evidence="13">
    <location>
        <position position="142"/>
    </location>
    <ligand>
        <name>substrate</name>
    </ligand>
</feature>
<dbReference type="InterPro" id="IPR005959">
    <property type="entry name" value="Fumarylacetoacetase"/>
</dbReference>
<evidence type="ECO:0000313" key="19">
    <source>
        <dbReference type="Proteomes" id="UP001054837"/>
    </source>
</evidence>